<comment type="caution">
    <text evidence="1">The sequence shown here is derived from an EMBL/GenBank/DDBJ whole genome shotgun (WGS) entry which is preliminary data.</text>
</comment>
<evidence type="ECO:0000313" key="1">
    <source>
        <dbReference type="EMBL" id="MBL0407762.1"/>
    </source>
</evidence>
<proteinExistence type="predicted"/>
<sequence>MYLTLVRKALDLAGEELRGRRVIGEIMIHGRTAVVLRYSWSDDGNRIEAEIGLEGRHGIVRQAVVGAGRSVGLPNDWVEDVLPAAFGHGLSASAGFPTGMYPSWERPGLRVLSAPASLLVSMTFLASLRSMDDIGYDDLEPAIRIAAQAGIKSARRLKGLVAPYLERREKSDGDLARTIGRRLSQFEYALDRFGCRVVLRSKPKSLADVAAMAREDSDCFRLASGEFLQAFYLEKDKAVQQAMLDPVPIPTGDSKDDAWLGAIGEHLAQRWDLEVPPWTQEVTFIGGQTLSFWPDEALARDIQIVETPPAFRRRLLFTYAEPLMNAKFPNNRKVRMPFWQ</sequence>
<name>A0A937D3E9_9HYPH</name>
<keyword evidence="2" id="KW-1185">Reference proteome</keyword>
<dbReference type="AlphaFoldDB" id="A0A937D3E9"/>
<dbReference type="Proteomes" id="UP000605848">
    <property type="component" value="Unassembled WGS sequence"/>
</dbReference>
<evidence type="ECO:0000313" key="2">
    <source>
        <dbReference type="Proteomes" id="UP000605848"/>
    </source>
</evidence>
<dbReference type="RefSeq" id="WP_202065270.1">
    <property type="nucleotide sequence ID" value="NZ_JAEQMY010000109.1"/>
</dbReference>
<accession>A0A937D3E9</accession>
<protein>
    <submittedName>
        <fullName evidence="1">Uncharacterized protein</fullName>
    </submittedName>
</protein>
<reference evidence="1" key="1">
    <citation type="submission" date="2021-01" db="EMBL/GenBank/DDBJ databases">
        <title>Microvirga sp.</title>
        <authorList>
            <person name="Kim M.K."/>
        </authorList>
    </citation>
    <scope>NUCLEOTIDE SEQUENCE</scope>
    <source>
        <strain evidence="1">5420S-16</strain>
    </source>
</reference>
<gene>
    <name evidence="1" type="ORF">JKG68_28045</name>
</gene>
<dbReference type="EMBL" id="JAEQMY010000109">
    <property type="protein sequence ID" value="MBL0407762.1"/>
    <property type="molecule type" value="Genomic_DNA"/>
</dbReference>
<organism evidence="1 2">
    <name type="scientific">Microvirga aerilata</name>
    <dbReference type="NCBI Taxonomy" id="670292"/>
    <lineage>
        <taxon>Bacteria</taxon>
        <taxon>Pseudomonadati</taxon>
        <taxon>Pseudomonadota</taxon>
        <taxon>Alphaproteobacteria</taxon>
        <taxon>Hyphomicrobiales</taxon>
        <taxon>Methylobacteriaceae</taxon>
        <taxon>Microvirga</taxon>
    </lineage>
</organism>